<proteinExistence type="predicted"/>
<dbReference type="Gene3D" id="3.30.565.60">
    <property type="match status" value="1"/>
</dbReference>
<dbReference type="OrthoDB" id="9798761at2"/>
<name>A0A430FW64_9BIFI</name>
<dbReference type="InterPro" id="IPR038475">
    <property type="entry name" value="RecG_C_sf"/>
</dbReference>
<dbReference type="EMBL" id="QXGK01000002">
    <property type="protein sequence ID" value="RSX58431.1"/>
    <property type="molecule type" value="Genomic_DNA"/>
</dbReference>
<keyword evidence="3" id="KW-1185">Reference proteome</keyword>
<dbReference type="Proteomes" id="UP000287470">
    <property type="component" value="Unassembled WGS sequence"/>
</dbReference>
<dbReference type="PANTHER" id="PTHR30595">
    <property type="entry name" value="GLPR-RELATED TRANSCRIPTIONAL REPRESSOR"/>
    <property type="match status" value="1"/>
</dbReference>
<evidence type="ECO:0000313" key="2">
    <source>
        <dbReference type="EMBL" id="RSX58431.1"/>
    </source>
</evidence>
<gene>
    <name evidence="2" type="ORF">D2E24_0310</name>
</gene>
<dbReference type="Pfam" id="PF13412">
    <property type="entry name" value="HTH_24"/>
    <property type="match status" value="1"/>
</dbReference>
<organism evidence="2 3">
    <name type="scientific">Bifidobacterium samirii</name>
    <dbReference type="NCBI Taxonomy" id="2306974"/>
    <lineage>
        <taxon>Bacteria</taxon>
        <taxon>Bacillati</taxon>
        <taxon>Actinomycetota</taxon>
        <taxon>Actinomycetes</taxon>
        <taxon>Bifidobacteriales</taxon>
        <taxon>Bifidobacteriaceae</taxon>
        <taxon>Bifidobacterium</taxon>
    </lineage>
</organism>
<reference evidence="2 3" key="1">
    <citation type="submission" date="2018-09" db="EMBL/GenBank/DDBJ databases">
        <title>Characterization of the phylogenetic diversity of five novel species belonging to the genus Bifidobacterium.</title>
        <authorList>
            <person name="Lugli G.A."/>
            <person name="Duranti S."/>
            <person name="Milani C."/>
        </authorList>
    </citation>
    <scope>NUCLEOTIDE SEQUENCE [LARGE SCALE GENOMIC DNA]</scope>
    <source>
        <strain evidence="2 3">2033B</strain>
    </source>
</reference>
<feature type="region of interest" description="Disordered" evidence="1">
    <location>
        <begin position="214"/>
        <end position="264"/>
    </location>
</feature>
<dbReference type="Gene3D" id="1.10.10.10">
    <property type="entry name" value="Winged helix-like DNA-binding domain superfamily/Winged helix DNA-binding domain"/>
    <property type="match status" value="1"/>
</dbReference>
<dbReference type="CDD" id="cd00090">
    <property type="entry name" value="HTH_ARSR"/>
    <property type="match status" value="1"/>
</dbReference>
<dbReference type="SUPFAM" id="SSF46785">
    <property type="entry name" value="Winged helix' DNA-binding domain"/>
    <property type="match status" value="1"/>
</dbReference>
<dbReference type="InterPro" id="IPR036390">
    <property type="entry name" value="WH_DNA-bd_sf"/>
</dbReference>
<feature type="compositionally biased region" description="Basic and acidic residues" evidence="1">
    <location>
        <begin position="218"/>
        <end position="228"/>
    </location>
</feature>
<feature type="compositionally biased region" description="Low complexity" evidence="1">
    <location>
        <begin position="246"/>
        <end position="262"/>
    </location>
</feature>
<evidence type="ECO:0000256" key="1">
    <source>
        <dbReference type="SAM" id="MobiDB-lite"/>
    </source>
</evidence>
<dbReference type="InterPro" id="IPR011991">
    <property type="entry name" value="ArsR-like_HTH"/>
</dbReference>
<sequence length="336" mass="38190">MDDMELMRSADLYGVNYDTGEEGFNLAAVMLLGKDEVISRIASAYRTDVIVRRENLDRYDDRLIVTTNLIEAQAQISEFAKRYLPDRFMLEGDQTVSPRDIIIRELVSNLIIHREFVSPYPAKFLILNDGIHTENASKAIFQGQLAITSFKPVSKNPFIAKFFRNIGLADELGSGMRNLYKYSKPYSGKDPMLDDGDVFEAFVPVRWVEGNLPQDGMTAHEETGHDPNEQGNNPDETVNKTDAWVNNDPDNPNIDPNDPNNDLETVDDFATREYMLLRLIHENPAITYRQAAAILKISESTVKRTFRALRNAKFIERQGSSRRGSWCILPPSKHVE</sequence>
<evidence type="ECO:0000313" key="3">
    <source>
        <dbReference type="Proteomes" id="UP000287470"/>
    </source>
</evidence>
<dbReference type="InterPro" id="IPR036388">
    <property type="entry name" value="WH-like_DNA-bd_sf"/>
</dbReference>
<comment type="caution">
    <text evidence="2">The sequence shown here is derived from an EMBL/GenBank/DDBJ whole genome shotgun (WGS) entry which is preliminary data.</text>
</comment>
<dbReference type="PANTHER" id="PTHR30595:SF6">
    <property type="entry name" value="SCHLAFEN ALBA-2 DOMAIN-CONTAINING PROTEIN"/>
    <property type="match status" value="1"/>
</dbReference>
<dbReference type="AlphaFoldDB" id="A0A430FW64"/>
<protein>
    <submittedName>
        <fullName evidence="2">Transcriptional regulator</fullName>
    </submittedName>
</protein>
<accession>A0A430FW64</accession>